<dbReference type="Proteomes" id="UP000235672">
    <property type="component" value="Unassembled WGS sequence"/>
</dbReference>
<dbReference type="OrthoDB" id="10394677at2759"/>
<feature type="compositionally biased region" description="Polar residues" evidence="1">
    <location>
        <begin position="178"/>
        <end position="187"/>
    </location>
</feature>
<feature type="region of interest" description="Disordered" evidence="1">
    <location>
        <begin position="140"/>
        <end position="187"/>
    </location>
</feature>
<gene>
    <name evidence="2" type="ORF">NA56DRAFT_656629</name>
</gene>
<protein>
    <submittedName>
        <fullName evidence="2">Uncharacterized protein</fullName>
    </submittedName>
</protein>
<evidence type="ECO:0000313" key="3">
    <source>
        <dbReference type="Proteomes" id="UP000235672"/>
    </source>
</evidence>
<accession>A0A2J6QD42</accession>
<dbReference type="EMBL" id="KZ613473">
    <property type="protein sequence ID" value="PMD24183.1"/>
    <property type="molecule type" value="Genomic_DNA"/>
</dbReference>
<reference evidence="2" key="1">
    <citation type="submission" date="2016-05" db="EMBL/GenBank/DDBJ databases">
        <title>A degradative enzymes factory behind the ericoid mycorrhizal symbiosis.</title>
        <authorList>
            <consortium name="DOE Joint Genome Institute"/>
            <person name="Martino E."/>
            <person name="Morin E."/>
            <person name="Grelet G."/>
            <person name="Kuo A."/>
            <person name="Kohler A."/>
            <person name="Daghino S."/>
            <person name="Barry K."/>
            <person name="Choi C."/>
            <person name="Cichocki N."/>
            <person name="Clum A."/>
            <person name="Copeland A."/>
            <person name="Hainaut M."/>
            <person name="Haridas S."/>
            <person name="Labutti K."/>
            <person name="Lindquist E."/>
            <person name="Lipzen A."/>
            <person name="Khouja H.-R."/>
            <person name="Murat C."/>
            <person name="Ohm R."/>
            <person name="Olson A."/>
            <person name="Spatafora J."/>
            <person name="Veneault-Fourrey C."/>
            <person name="Henrissat B."/>
            <person name="Grigoriev I."/>
            <person name="Martin F."/>
            <person name="Perotto S."/>
        </authorList>
    </citation>
    <scope>NUCLEOTIDE SEQUENCE [LARGE SCALE GENOMIC DNA]</scope>
    <source>
        <strain evidence="2">UAMH 7357</strain>
    </source>
</reference>
<dbReference type="AlphaFoldDB" id="A0A2J6QD42"/>
<feature type="compositionally biased region" description="Polar residues" evidence="1">
    <location>
        <begin position="90"/>
        <end position="99"/>
    </location>
</feature>
<organism evidence="2 3">
    <name type="scientific">Hyaloscypha hepaticicola</name>
    <dbReference type="NCBI Taxonomy" id="2082293"/>
    <lineage>
        <taxon>Eukaryota</taxon>
        <taxon>Fungi</taxon>
        <taxon>Dikarya</taxon>
        <taxon>Ascomycota</taxon>
        <taxon>Pezizomycotina</taxon>
        <taxon>Leotiomycetes</taxon>
        <taxon>Helotiales</taxon>
        <taxon>Hyaloscyphaceae</taxon>
        <taxon>Hyaloscypha</taxon>
    </lineage>
</organism>
<name>A0A2J6QD42_9HELO</name>
<sequence>MELTTQVKLARLKLARLKLARLKLARLNRIHVTEYSLEVGTRQSFSRHQMAPPASKKQKRASHGSQNPPKYPSTLDIPSAGTDQIETKEGTQAANSQAQFDVRREWQIWPSLESLTQKAANINTATFGSSNSHLTPMERWRMETQQQSSWDNVAAVTASDQRPPSDVGERPMDGSQGGDTDNGTWCP</sequence>
<feature type="region of interest" description="Disordered" evidence="1">
    <location>
        <begin position="42"/>
        <end position="99"/>
    </location>
</feature>
<evidence type="ECO:0000313" key="2">
    <source>
        <dbReference type="EMBL" id="PMD24183.1"/>
    </source>
</evidence>
<evidence type="ECO:0000256" key="1">
    <source>
        <dbReference type="SAM" id="MobiDB-lite"/>
    </source>
</evidence>
<keyword evidence="3" id="KW-1185">Reference proteome</keyword>
<proteinExistence type="predicted"/>